<gene>
    <name evidence="7" type="ORF">GCM10011390_20060</name>
</gene>
<comment type="caution">
    <text evidence="7">The sequence shown here is derived from an EMBL/GenBank/DDBJ whole genome shotgun (WGS) entry which is preliminary data.</text>
</comment>
<feature type="transmembrane region" description="Helical" evidence="5">
    <location>
        <begin position="70"/>
        <end position="92"/>
    </location>
</feature>
<dbReference type="PANTHER" id="PTHR37422:SF17">
    <property type="entry name" value="O-ANTIGEN LIGASE"/>
    <property type="match status" value="1"/>
</dbReference>
<dbReference type="GO" id="GO:0016020">
    <property type="term" value="C:membrane"/>
    <property type="evidence" value="ECO:0007669"/>
    <property type="project" value="UniProtKB-SubCell"/>
</dbReference>
<dbReference type="PANTHER" id="PTHR37422">
    <property type="entry name" value="TEICHURONIC ACID BIOSYNTHESIS PROTEIN TUAE"/>
    <property type="match status" value="1"/>
</dbReference>
<keyword evidence="4 5" id="KW-0472">Membrane</keyword>
<evidence type="ECO:0000256" key="3">
    <source>
        <dbReference type="ARBA" id="ARBA00022989"/>
    </source>
</evidence>
<evidence type="ECO:0000256" key="1">
    <source>
        <dbReference type="ARBA" id="ARBA00004141"/>
    </source>
</evidence>
<feature type="transmembrane region" description="Helical" evidence="5">
    <location>
        <begin position="238"/>
        <end position="255"/>
    </location>
</feature>
<dbReference type="AlphaFoldDB" id="A0A917E4X3"/>
<name>A0A917E4X3_9HYPH</name>
<feature type="transmembrane region" description="Helical" evidence="5">
    <location>
        <begin position="40"/>
        <end position="58"/>
    </location>
</feature>
<feature type="transmembrane region" description="Helical" evidence="5">
    <location>
        <begin position="333"/>
        <end position="350"/>
    </location>
</feature>
<comment type="subcellular location">
    <subcellularLocation>
        <location evidence="1">Membrane</location>
        <topology evidence="1">Multi-pass membrane protein</topology>
    </subcellularLocation>
</comment>
<reference evidence="7" key="2">
    <citation type="submission" date="2020-09" db="EMBL/GenBank/DDBJ databases">
        <authorList>
            <person name="Sun Q."/>
            <person name="Zhou Y."/>
        </authorList>
    </citation>
    <scope>NUCLEOTIDE SEQUENCE</scope>
    <source>
        <strain evidence="7">CGMCC 1.15367</strain>
    </source>
</reference>
<protein>
    <recommendedName>
        <fullName evidence="6">O-antigen ligase-related domain-containing protein</fullName>
    </recommendedName>
</protein>
<evidence type="ECO:0000313" key="7">
    <source>
        <dbReference type="EMBL" id="GGE01178.1"/>
    </source>
</evidence>
<evidence type="ECO:0000259" key="6">
    <source>
        <dbReference type="Pfam" id="PF04932"/>
    </source>
</evidence>
<accession>A0A917E4X3</accession>
<feature type="transmembrane region" description="Helical" evidence="5">
    <location>
        <begin position="357"/>
        <end position="376"/>
    </location>
</feature>
<dbReference type="Proteomes" id="UP000644699">
    <property type="component" value="Unassembled WGS sequence"/>
</dbReference>
<organism evidence="7 8">
    <name type="scientific">Aureimonas endophytica</name>
    <dbReference type="NCBI Taxonomy" id="2027858"/>
    <lineage>
        <taxon>Bacteria</taxon>
        <taxon>Pseudomonadati</taxon>
        <taxon>Pseudomonadota</taxon>
        <taxon>Alphaproteobacteria</taxon>
        <taxon>Hyphomicrobiales</taxon>
        <taxon>Aurantimonadaceae</taxon>
        <taxon>Aureimonas</taxon>
    </lineage>
</organism>
<dbReference type="EMBL" id="BMIQ01000002">
    <property type="protein sequence ID" value="GGE01178.1"/>
    <property type="molecule type" value="Genomic_DNA"/>
</dbReference>
<reference evidence="7" key="1">
    <citation type="journal article" date="2014" name="Int. J. Syst. Evol. Microbiol.">
        <title>Complete genome sequence of Corynebacterium casei LMG S-19264T (=DSM 44701T), isolated from a smear-ripened cheese.</title>
        <authorList>
            <consortium name="US DOE Joint Genome Institute (JGI-PGF)"/>
            <person name="Walter F."/>
            <person name="Albersmeier A."/>
            <person name="Kalinowski J."/>
            <person name="Ruckert C."/>
        </authorList>
    </citation>
    <scope>NUCLEOTIDE SEQUENCE</scope>
    <source>
        <strain evidence="7">CGMCC 1.15367</strain>
    </source>
</reference>
<evidence type="ECO:0000256" key="4">
    <source>
        <dbReference type="ARBA" id="ARBA00023136"/>
    </source>
</evidence>
<dbReference type="Pfam" id="PF04932">
    <property type="entry name" value="Wzy_C"/>
    <property type="match status" value="1"/>
</dbReference>
<evidence type="ECO:0000313" key="8">
    <source>
        <dbReference type="Proteomes" id="UP000644699"/>
    </source>
</evidence>
<sequence length="447" mass="49348">MEKIIVLLIITFPVMGVFFAPESYFAPQGYSIANVSGKELGFPFGRIAFIILLIWLVPQYLRMPRTMGMALLRSGLPVLFVCLMVVSGTWTADPGQSINRSFRTLLLVLMAVYLIERYDWRELYRFFAIAGVIAIVGSTFAALAMPTYGLSDLEGYRDAWRGALQHKNSLGALMTLLLPIAYLGWRDGALKRPMALFLLFGSAVLVVKSRSATSIVTYAATAGLLVAIPFFNRLHSRSVKLGVAFLAVALAYPLMQMKVLLDDFLGAIGRSTDFTGRQPIWDIVNAMSDLRPVWGYGSGFWAIDSLDRDYIWSVMNWAVPHAHNTFLDIRFQLGYVGLAIAVLFFGIAALRMIRGFAYGMPTLALLWPLIIITTFIRGSTETYIVEPGSGGLFWFVLSYAALGKLAANAPQTGTVPVTGLGRWTGSPKVPKRFGRTMPEGPLQPRQA</sequence>
<proteinExistence type="predicted"/>
<keyword evidence="3 5" id="KW-1133">Transmembrane helix</keyword>
<keyword evidence="2 5" id="KW-0812">Transmembrane</keyword>
<feature type="domain" description="O-antigen ligase-related" evidence="6">
    <location>
        <begin position="198"/>
        <end position="341"/>
    </location>
</feature>
<keyword evidence="8" id="KW-1185">Reference proteome</keyword>
<evidence type="ECO:0000256" key="2">
    <source>
        <dbReference type="ARBA" id="ARBA00022692"/>
    </source>
</evidence>
<evidence type="ECO:0000256" key="5">
    <source>
        <dbReference type="SAM" id="Phobius"/>
    </source>
</evidence>
<dbReference type="InterPro" id="IPR051533">
    <property type="entry name" value="WaaL-like"/>
</dbReference>
<dbReference type="RefSeq" id="WP_188908060.1">
    <property type="nucleotide sequence ID" value="NZ_BMIQ01000002.1"/>
</dbReference>
<feature type="transmembrane region" description="Helical" evidence="5">
    <location>
        <begin position="127"/>
        <end position="148"/>
    </location>
</feature>
<feature type="transmembrane region" description="Helical" evidence="5">
    <location>
        <begin position="98"/>
        <end position="115"/>
    </location>
</feature>
<feature type="transmembrane region" description="Helical" evidence="5">
    <location>
        <begin position="215"/>
        <end position="231"/>
    </location>
</feature>
<dbReference type="InterPro" id="IPR007016">
    <property type="entry name" value="O-antigen_ligase-rel_domated"/>
</dbReference>